<evidence type="ECO:0000256" key="1">
    <source>
        <dbReference type="SAM" id="Phobius"/>
    </source>
</evidence>
<proteinExistence type="predicted"/>
<protein>
    <submittedName>
        <fullName evidence="2">Uncharacterized protein</fullName>
    </submittedName>
</protein>
<feature type="transmembrane region" description="Helical" evidence="1">
    <location>
        <begin position="50"/>
        <end position="69"/>
    </location>
</feature>
<evidence type="ECO:0000313" key="2">
    <source>
        <dbReference type="EMBL" id="CAG6654000.1"/>
    </source>
</evidence>
<reference evidence="2" key="1">
    <citation type="submission" date="2021-05" db="EMBL/GenBank/DDBJ databases">
        <authorList>
            <person name="Alioto T."/>
            <person name="Alioto T."/>
            <person name="Gomez Garrido J."/>
        </authorList>
    </citation>
    <scope>NUCLEOTIDE SEQUENCE</scope>
</reference>
<dbReference type="AlphaFoldDB" id="A0A8D8RQ65"/>
<keyword evidence="1" id="KW-1133">Transmembrane helix</keyword>
<accession>A0A8D8RQ65</accession>
<name>A0A8D8RQ65_9HEMI</name>
<sequence length="140" mass="16236">MSFSLKSSSFSDSPSIEFSVLFILFSLSYIFSYNRFIIQYSIHLHDIYTYFHICLLCFLTTFTPCLNPYRIFLPLLLPLPPPFSSSSSSLSLSSLLIPFFSYSLSFSYAHHAPLFIPFLSQYFSSFSYKTFKENSAKKIR</sequence>
<keyword evidence="1" id="KW-0472">Membrane</keyword>
<organism evidence="2">
    <name type="scientific">Cacopsylla melanoneura</name>
    <dbReference type="NCBI Taxonomy" id="428564"/>
    <lineage>
        <taxon>Eukaryota</taxon>
        <taxon>Metazoa</taxon>
        <taxon>Ecdysozoa</taxon>
        <taxon>Arthropoda</taxon>
        <taxon>Hexapoda</taxon>
        <taxon>Insecta</taxon>
        <taxon>Pterygota</taxon>
        <taxon>Neoptera</taxon>
        <taxon>Paraneoptera</taxon>
        <taxon>Hemiptera</taxon>
        <taxon>Sternorrhyncha</taxon>
        <taxon>Psylloidea</taxon>
        <taxon>Psyllidae</taxon>
        <taxon>Psyllinae</taxon>
        <taxon>Cacopsylla</taxon>
    </lineage>
</organism>
<feature type="transmembrane region" description="Helical" evidence="1">
    <location>
        <begin position="20"/>
        <end position="38"/>
    </location>
</feature>
<dbReference type="EMBL" id="HBUF01175907">
    <property type="protein sequence ID" value="CAG6654000.1"/>
    <property type="molecule type" value="Transcribed_RNA"/>
</dbReference>
<keyword evidence="1" id="KW-0812">Transmembrane</keyword>